<keyword evidence="1" id="KW-1133">Transmembrane helix</keyword>
<evidence type="ECO:0000256" key="1">
    <source>
        <dbReference type="SAM" id="Phobius"/>
    </source>
</evidence>
<evidence type="ECO:0000313" key="3">
    <source>
        <dbReference type="Proteomes" id="UP000250235"/>
    </source>
</evidence>
<protein>
    <submittedName>
        <fullName evidence="2">Uncharacterized protein</fullName>
    </submittedName>
</protein>
<keyword evidence="3" id="KW-1185">Reference proteome</keyword>
<name>A0A2Z7AAK1_9LAMI</name>
<proteinExistence type="predicted"/>
<sequence>MFDFEELEFSSCILLAGNDPSSVSAVWFIAGISALVGYPLQVLKRRRLKRIQILVAQVFGNAWEGPVGGPALFLRLPAVNSSDGRESGSTGLFPRRFFSYLFRRLWVSWKKIVKEASLCSLLAFEQICLCRSGYHGFSADRGVDPAGNASGGG</sequence>
<gene>
    <name evidence="2" type="ORF">F511_32177</name>
</gene>
<keyword evidence="1" id="KW-0812">Transmembrane</keyword>
<keyword evidence="1" id="KW-0472">Membrane</keyword>
<feature type="transmembrane region" description="Helical" evidence="1">
    <location>
        <begin position="25"/>
        <end position="43"/>
    </location>
</feature>
<dbReference type="AlphaFoldDB" id="A0A2Z7AAK1"/>
<organism evidence="2 3">
    <name type="scientific">Dorcoceras hygrometricum</name>
    <dbReference type="NCBI Taxonomy" id="472368"/>
    <lineage>
        <taxon>Eukaryota</taxon>
        <taxon>Viridiplantae</taxon>
        <taxon>Streptophyta</taxon>
        <taxon>Embryophyta</taxon>
        <taxon>Tracheophyta</taxon>
        <taxon>Spermatophyta</taxon>
        <taxon>Magnoliopsida</taxon>
        <taxon>eudicotyledons</taxon>
        <taxon>Gunneridae</taxon>
        <taxon>Pentapetalae</taxon>
        <taxon>asterids</taxon>
        <taxon>lamiids</taxon>
        <taxon>Lamiales</taxon>
        <taxon>Gesneriaceae</taxon>
        <taxon>Didymocarpoideae</taxon>
        <taxon>Trichosporeae</taxon>
        <taxon>Loxocarpinae</taxon>
        <taxon>Dorcoceras</taxon>
    </lineage>
</organism>
<accession>A0A2Z7AAK1</accession>
<reference evidence="2 3" key="1">
    <citation type="journal article" date="2015" name="Proc. Natl. Acad. Sci. U.S.A.">
        <title>The resurrection genome of Boea hygrometrica: A blueprint for survival of dehydration.</title>
        <authorList>
            <person name="Xiao L."/>
            <person name="Yang G."/>
            <person name="Zhang L."/>
            <person name="Yang X."/>
            <person name="Zhao S."/>
            <person name="Ji Z."/>
            <person name="Zhou Q."/>
            <person name="Hu M."/>
            <person name="Wang Y."/>
            <person name="Chen M."/>
            <person name="Xu Y."/>
            <person name="Jin H."/>
            <person name="Xiao X."/>
            <person name="Hu G."/>
            <person name="Bao F."/>
            <person name="Hu Y."/>
            <person name="Wan P."/>
            <person name="Li L."/>
            <person name="Deng X."/>
            <person name="Kuang T."/>
            <person name="Xiang C."/>
            <person name="Zhu J.K."/>
            <person name="Oliver M.J."/>
            <person name="He Y."/>
        </authorList>
    </citation>
    <scope>NUCLEOTIDE SEQUENCE [LARGE SCALE GENOMIC DNA]</scope>
    <source>
        <strain evidence="3">cv. XS01</strain>
    </source>
</reference>
<evidence type="ECO:0000313" key="2">
    <source>
        <dbReference type="EMBL" id="KZV18738.1"/>
    </source>
</evidence>
<dbReference type="EMBL" id="KV017228">
    <property type="protein sequence ID" value="KZV18738.1"/>
    <property type="molecule type" value="Genomic_DNA"/>
</dbReference>
<dbReference type="Proteomes" id="UP000250235">
    <property type="component" value="Unassembled WGS sequence"/>
</dbReference>